<keyword evidence="3" id="KW-0804">Transcription</keyword>
<reference evidence="5 6" key="1">
    <citation type="journal article" date="2015" name="Genome Announc.">
        <title>Expanding the biotechnology potential of lactobacilli through comparative genomics of 213 strains and associated genera.</title>
        <authorList>
            <person name="Sun Z."/>
            <person name="Harris H.M."/>
            <person name="McCann A."/>
            <person name="Guo C."/>
            <person name="Argimon S."/>
            <person name="Zhang W."/>
            <person name="Yang X."/>
            <person name="Jeffery I.B."/>
            <person name="Cooney J.C."/>
            <person name="Kagawa T.F."/>
            <person name="Liu W."/>
            <person name="Song Y."/>
            <person name="Salvetti E."/>
            <person name="Wrobel A."/>
            <person name="Rasinkangas P."/>
            <person name="Parkhill J."/>
            <person name="Rea M.C."/>
            <person name="O'Sullivan O."/>
            <person name="Ritari J."/>
            <person name="Douillard F.P."/>
            <person name="Paul Ross R."/>
            <person name="Yang R."/>
            <person name="Briner A.E."/>
            <person name="Felis G.E."/>
            <person name="de Vos W.M."/>
            <person name="Barrangou R."/>
            <person name="Klaenhammer T.R."/>
            <person name="Caufield P.W."/>
            <person name="Cui Y."/>
            <person name="Zhang H."/>
            <person name="O'Toole P.W."/>
        </authorList>
    </citation>
    <scope>NUCLEOTIDE SEQUENCE [LARGE SCALE GENOMIC DNA]</scope>
    <source>
        <strain evidence="5 6">JCM 15530</strain>
    </source>
</reference>
<accession>A0A0R1HLQ3</accession>
<organism evidence="5 6">
    <name type="scientific">Secundilactobacillus kimchicus JCM 15530</name>
    <dbReference type="NCBI Taxonomy" id="1302272"/>
    <lineage>
        <taxon>Bacteria</taxon>
        <taxon>Bacillati</taxon>
        <taxon>Bacillota</taxon>
        <taxon>Bacilli</taxon>
        <taxon>Lactobacillales</taxon>
        <taxon>Lactobacillaceae</taxon>
        <taxon>Secundilactobacillus</taxon>
    </lineage>
</organism>
<evidence type="ECO:0000256" key="3">
    <source>
        <dbReference type="ARBA" id="ARBA00023163"/>
    </source>
</evidence>
<evidence type="ECO:0000256" key="1">
    <source>
        <dbReference type="ARBA" id="ARBA00023015"/>
    </source>
</evidence>
<dbReference type="InterPro" id="IPR052067">
    <property type="entry name" value="Metal_resp_HTH_trans_reg"/>
</dbReference>
<dbReference type="Pfam" id="PF01047">
    <property type="entry name" value="MarR"/>
    <property type="match status" value="1"/>
</dbReference>
<dbReference type="Gene3D" id="1.10.10.10">
    <property type="entry name" value="Winged helix-like DNA-binding domain superfamily/Winged helix DNA-binding domain"/>
    <property type="match status" value="1"/>
</dbReference>
<evidence type="ECO:0000313" key="5">
    <source>
        <dbReference type="EMBL" id="KRK47327.1"/>
    </source>
</evidence>
<gene>
    <name evidence="5" type="ORF">FC96_GL000598</name>
</gene>
<dbReference type="GO" id="GO:0003677">
    <property type="term" value="F:DNA binding"/>
    <property type="evidence" value="ECO:0007669"/>
    <property type="project" value="UniProtKB-KW"/>
</dbReference>
<dbReference type="InterPro" id="IPR000835">
    <property type="entry name" value="HTH_MarR-typ"/>
</dbReference>
<keyword evidence="6" id="KW-1185">Reference proteome</keyword>
<comment type="caution">
    <text evidence="5">The sequence shown here is derived from an EMBL/GenBank/DDBJ whole genome shotgun (WGS) entry which is preliminary data.</text>
</comment>
<dbReference type="EMBL" id="AZCX01000010">
    <property type="protein sequence ID" value="KRK47327.1"/>
    <property type="molecule type" value="Genomic_DNA"/>
</dbReference>
<dbReference type="Proteomes" id="UP000050911">
    <property type="component" value="Unassembled WGS sequence"/>
</dbReference>
<dbReference type="PANTHER" id="PTHR35790">
    <property type="entry name" value="HTH-TYPE TRANSCRIPTIONAL REGULATOR PCHR"/>
    <property type="match status" value="1"/>
</dbReference>
<evidence type="ECO:0000259" key="4">
    <source>
        <dbReference type="PROSITE" id="PS50995"/>
    </source>
</evidence>
<dbReference type="GO" id="GO:0003700">
    <property type="term" value="F:DNA-binding transcription factor activity"/>
    <property type="evidence" value="ECO:0007669"/>
    <property type="project" value="InterPro"/>
</dbReference>
<dbReference type="PATRIC" id="fig|1302272.5.peg.597"/>
<dbReference type="SMART" id="SM00347">
    <property type="entry name" value="HTH_MARR"/>
    <property type="match status" value="1"/>
</dbReference>
<evidence type="ECO:0000313" key="6">
    <source>
        <dbReference type="Proteomes" id="UP000050911"/>
    </source>
</evidence>
<proteinExistence type="predicted"/>
<evidence type="ECO:0000256" key="2">
    <source>
        <dbReference type="ARBA" id="ARBA00023125"/>
    </source>
</evidence>
<dbReference type="PROSITE" id="PS50995">
    <property type="entry name" value="HTH_MARR_2"/>
    <property type="match status" value="1"/>
</dbReference>
<keyword evidence="2" id="KW-0238">DNA-binding</keyword>
<dbReference type="AlphaFoldDB" id="A0A0R1HLQ3"/>
<sequence>MRAFSAQRATFQRILANRLTTNQNLSPTVQQQLKKANLNHSQIEILSLVSQESELAYKALTDKVSFSQGMLSRYVARLVKLQLLEKVPLVDNKKAYNLKATDTGRFVAKAHDTLHQEEDAQLAAALTQFSPRELHTTLKVLEALADVNLENESANEI</sequence>
<protein>
    <recommendedName>
        <fullName evidence="4">HTH marR-type domain-containing protein</fullName>
    </recommendedName>
</protein>
<dbReference type="SUPFAM" id="SSF46785">
    <property type="entry name" value="Winged helix' DNA-binding domain"/>
    <property type="match status" value="1"/>
</dbReference>
<name>A0A0R1HLQ3_9LACO</name>
<dbReference type="InterPro" id="IPR036388">
    <property type="entry name" value="WH-like_DNA-bd_sf"/>
</dbReference>
<keyword evidence="1" id="KW-0805">Transcription regulation</keyword>
<dbReference type="PANTHER" id="PTHR35790:SF4">
    <property type="entry name" value="HTH-TYPE TRANSCRIPTIONAL REGULATOR PCHR"/>
    <property type="match status" value="1"/>
</dbReference>
<dbReference type="InterPro" id="IPR036390">
    <property type="entry name" value="WH_DNA-bd_sf"/>
</dbReference>
<feature type="domain" description="HTH marR-type" evidence="4">
    <location>
        <begin position="1"/>
        <end position="146"/>
    </location>
</feature>
<dbReference type="STRING" id="1302272.FC96_GL000598"/>